<dbReference type="GO" id="GO:0005930">
    <property type="term" value="C:axoneme"/>
    <property type="evidence" value="ECO:0007669"/>
    <property type="project" value="UniProtKB-SubCell"/>
</dbReference>
<sequence>MPKLRSLHLCGVHWGTAEDEAANSLALAALLRGLADRRRCMLRLTDLSLYNQHVGRAAAAAIAQMRGLQELSLMDCQLEDCSAAEIALGLKPWLKELDLASNKRLTDGCLPVLAYAVPRLKASSLRGCSGVTQEGLAQYLPGDDTGDSSSDSDTDSE</sequence>
<dbReference type="GO" id="GO:0019005">
    <property type="term" value="C:SCF ubiquitin ligase complex"/>
    <property type="evidence" value="ECO:0007669"/>
    <property type="project" value="TreeGrafter"/>
</dbReference>
<accession>A0A383VF77</accession>
<name>A0A383VF77_TETOB</name>
<dbReference type="PANTHER" id="PTHR13318">
    <property type="entry name" value="PARTNER OF PAIRED, ISOFORM B-RELATED"/>
    <property type="match status" value="1"/>
</dbReference>
<dbReference type="Proteomes" id="UP000256970">
    <property type="component" value="Unassembled WGS sequence"/>
</dbReference>
<dbReference type="GO" id="GO:0031146">
    <property type="term" value="P:SCF-dependent proteasomal ubiquitin-dependent protein catabolic process"/>
    <property type="evidence" value="ECO:0007669"/>
    <property type="project" value="TreeGrafter"/>
</dbReference>
<keyword evidence="4" id="KW-1185">Reference proteome</keyword>
<proteinExistence type="predicted"/>
<protein>
    <submittedName>
        <fullName evidence="3">Uncharacterized protein</fullName>
    </submittedName>
</protein>
<gene>
    <name evidence="3" type="ORF">BQ4739_LOCUS3873</name>
</gene>
<dbReference type="AlphaFoldDB" id="A0A383VF77"/>
<reference evidence="3 4" key="1">
    <citation type="submission" date="2016-10" db="EMBL/GenBank/DDBJ databases">
        <authorList>
            <person name="Cai Z."/>
        </authorList>
    </citation>
    <scope>NUCLEOTIDE SEQUENCE [LARGE SCALE GENOMIC DNA]</scope>
</reference>
<evidence type="ECO:0000256" key="2">
    <source>
        <dbReference type="SAM" id="MobiDB-lite"/>
    </source>
</evidence>
<dbReference type="EMBL" id="FNXT01000303">
    <property type="protein sequence ID" value="SZX63314.1"/>
    <property type="molecule type" value="Genomic_DNA"/>
</dbReference>
<dbReference type="Gene3D" id="3.80.10.10">
    <property type="entry name" value="Ribonuclease Inhibitor"/>
    <property type="match status" value="1"/>
</dbReference>
<organism evidence="3 4">
    <name type="scientific">Tetradesmus obliquus</name>
    <name type="common">Green alga</name>
    <name type="synonym">Acutodesmus obliquus</name>
    <dbReference type="NCBI Taxonomy" id="3088"/>
    <lineage>
        <taxon>Eukaryota</taxon>
        <taxon>Viridiplantae</taxon>
        <taxon>Chlorophyta</taxon>
        <taxon>core chlorophytes</taxon>
        <taxon>Chlorophyceae</taxon>
        <taxon>CS clade</taxon>
        <taxon>Sphaeropleales</taxon>
        <taxon>Scenedesmaceae</taxon>
        <taxon>Tetradesmus</taxon>
    </lineage>
</organism>
<feature type="region of interest" description="Disordered" evidence="2">
    <location>
        <begin position="136"/>
        <end position="157"/>
    </location>
</feature>
<evidence type="ECO:0000313" key="4">
    <source>
        <dbReference type="Proteomes" id="UP000256970"/>
    </source>
</evidence>
<dbReference type="InterPro" id="IPR032675">
    <property type="entry name" value="LRR_dom_sf"/>
</dbReference>
<evidence type="ECO:0000313" key="3">
    <source>
        <dbReference type="EMBL" id="SZX63314.1"/>
    </source>
</evidence>
<evidence type="ECO:0000256" key="1">
    <source>
        <dbReference type="ARBA" id="ARBA00004430"/>
    </source>
</evidence>
<dbReference type="SUPFAM" id="SSF52047">
    <property type="entry name" value="RNI-like"/>
    <property type="match status" value="1"/>
</dbReference>
<comment type="subcellular location">
    <subcellularLocation>
        <location evidence="1">Cytoplasm</location>
        <location evidence="1">Cytoskeleton</location>
        <location evidence="1">Cilium axoneme</location>
    </subcellularLocation>
</comment>
<feature type="compositionally biased region" description="Acidic residues" evidence="2">
    <location>
        <begin position="144"/>
        <end position="157"/>
    </location>
</feature>